<dbReference type="PANTHER" id="PTHR43477:SF1">
    <property type="entry name" value="DIHYDROANTICAPSIN 7-DEHYDROGENASE"/>
    <property type="match status" value="1"/>
</dbReference>
<protein>
    <submittedName>
        <fullName evidence="3">NAD(P)-dependent dehydrogenase, short-chain alcohol dehydrogenase family</fullName>
    </submittedName>
</protein>
<dbReference type="InterPro" id="IPR002347">
    <property type="entry name" value="SDR_fam"/>
</dbReference>
<proteinExistence type="inferred from homology"/>
<keyword evidence="4" id="KW-1185">Reference proteome</keyword>
<organism evidence="3 4">
    <name type="scientific">Rhodococcus maanshanensis</name>
    <dbReference type="NCBI Taxonomy" id="183556"/>
    <lineage>
        <taxon>Bacteria</taxon>
        <taxon>Bacillati</taxon>
        <taxon>Actinomycetota</taxon>
        <taxon>Actinomycetes</taxon>
        <taxon>Mycobacteriales</taxon>
        <taxon>Nocardiaceae</taxon>
        <taxon>Rhodococcus</taxon>
    </lineage>
</organism>
<dbReference type="OrthoDB" id="9806974at2"/>
<evidence type="ECO:0000256" key="2">
    <source>
        <dbReference type="ARBA" id="ARBA00023002"/>
    </source>
</evidence>
<comment type="similarity">
    <text evidence="1">Belongs to the short-chain dehydrogenases/reductases (SDR) family.</text>
</comment>
<name>A0A1H7HLP0_9NOCA</name>
<dbReference type="PANTHER" id="PTHR43477">
    <property type="entry name" value="DIHYDROANTICAPSIN 7-DEHYDROGENASE"/>
    <property type="match status" value="1"/>
</dbReference>
<dbReference type="SUPFAM" id="SSF51735">
    <property type="entry name" value="NAD(P)-binding Rossmann-fold domains"/>
    <property type="match status" value="1"/>
</dbReference>
<keyword evidence="2" id="KW-0560">Oxidoreductase</keyword>
<dbReference type="RefSeq" id="WP_083576557.1">
    <property type="nucleotide sequence ID" value="NZ_FOAW01000002.1"/>
</dbReference>
<dbReference type="InterPro" id="IPR036291">
    <property type="entry name" value="NAD(P)-bd_dom_sf"/>
</dbReference>
<dbReference type="CDD" id="cd05233">
    <property type="entry name" value="SDR_c"/>
    <property type="match status" value="1"/>
</dbReference>
<gene>
    <name evidence="3" type="ORF">SAMN05444583_102146</name>
</gene>
<reference evidence="4" key="1">
    <citation type="submission" date="2016-10" db="EMBL/GenBank/DDBJ databases">
        <authorList>
            <person name="Varghese N."/>
            <person name="Submissions S."/>
        </authorList>
    </citation>
    <scope>NUCLEOTIDE SEQUENCE [LARGE SCALE GENOMIC DNA]</scope>
    <source>
        <strain evidence="4">DSM 44675</strain>
    </source>
</reference>
<dbReference type="EMBL" id="FOAW01000002">
    <property type="protein sequence ID" value="SEK50577.1"/>
    <property type="molecule type" value="Genomic_DNA"/>
</dbReference>
<dbReference type="AlphaFoldDB" id="A0A1H7HLP0"/>
<dbReference type="PRINTS" id="PR00081">
    <property type="entry name" value="GDHRDH"/>
</dbReference>
<evidence type="ECO:0000256" key="1">
    <source>
        <dbReference type="ARBA" id="ARBA00006484"/>
    </source>
</evidence>
<dbReference type="GO" id="GO:0016491">
    <property type="term" value="F:oxidoreductase activity"/>
    <property type="evidence" value="ECO:0007669"/>
    <property type="project" value="UniProtKB-KW"/>
</dbReference>
<dbReference type="InterPro" id="IPR051122">
    <property type="entry name" value="SDR_DHRS6-like"/>
</dbReference>
<sequence length="258" mass="26054">MNESRPAPVNLNLSDARILVIGASSGIGLAAAAMAYRAGASVVGVARDEASLKRSFTTIGGPDAARLLPIAADARDPAGLESIFTRAGAVDHVLLTAGFAATGPARTTPWSALESAYRDRLATAYAVAQRAAPALTAGGSLVFTSGGFAIRPAADTSVVAAGLAALETFVRGLALELAPRNRVNAIRPGRIDTPMLRGALARTTGGPVDDESVAAAGRSIPLGRIGDAREAAHAALFLMANSYITGVTLGVDGGQGLR</sequence>
<dbReference type="Gene3D" id="3.40.50.720">
    <property type="entry name" value="NAD(P)-binding Rossmann-like Domain"/>
    <property type="match status" value="1"/>
</dbReference>
<evidence type="ECO:0000313" key="4">
    <source>
        <dbReference type="Proteomes" id="UP000198677"/>
    </source>
</evidence>
<dbReference type="Proteomes" id="UP000198677">
    <property type="component" value="Unassembled WGS sequence"/>
</dbReference>
<dbReference type="Pfam" id="PF13561">
    <property type="entry name" value="adh_short_C2"/>
    <property type="match status" value="1"/>
</dbReference>
<accession>A0A1H7HLP0</accession>
<evidence type="ECO:0000313" key="3">
    <source>
        <dbReference type="EMBL" id="SEK50577.1"/>
    </source>
</evidence>